<gene>
    <name evidence="3" type="ORF">AAV99_12035</name>
</gene>
<dbReference type="InterPro" id="IPR038161">
    <property type="entry name" value="VirB9/CagX/TrbG_C_sf"/>
</dbReference>
<dbReference type="Pfam" id="PF03524">
    <property type="entry name" value="CagX"/>
    <property type="match status" value="1"/>
</dbReference>
<proteinExistence type="inferred from homology"/>
<evidence type="ECO:0000256" key="2">
    <source>
        <dbReference type="ARBA" id="ARBA00022729"/>
    </source>
</evidence>
<sequence>MPNLELDNPRLQTVQWEDGLDVLLTVMPSTGVTVMLETGERIERVTLSNPADFDVRVSPEGNSLLLLPNGADIAGTMMVDTDRRSYPFTVRTGEGLTAAYLVRFTYGSTPVAVRSVSADTQAVSSANWSYNLRGDSEVRPQSVRDDGMRTYITYDPDQALPAVFAIGQTGDEEMVNGHMRGDVFVIDRVYSELVFRLDEERVRARRNSRPDGEG</sequence>
<dbReference type="STRING" id="874156.GCA_001021555_02486"/>
<comment type="similarity">
    <text evidence="1">Belongs to the TrbG/VirB9 family.</text>
</comment>
<dbReference type="PATRIC" id="fig|874156.12.peg.2474"/>
<protein>
    <recommendedName>
        <fullName evidence="5">Type VI secretion protein</fullName>
    </recommendedName>
</protein>
<dbReference type="Proteomes" id="UP000053455">
    <property type="component" value="Unassembled WGS sequence"/>
</dbReference>
<dbReference type="EMBL" id="LBHU01000004">
    <property type="protein sequence ID" value="KLI63007.1"/>
    <property type="molecule type" value="Genomic_DNA"/>
</dbReference>
<dbReference type="InterPro" id="IPR010258">
    <property type="entry name" value="Conjugal_tfr_TrbG/VirB9/CagX"/>
</dbReference>
<name>A0A0H0XM20_9SPHN</name>
<reference evidence="3 4" key="1">
    <citation type="submission" date="2015-04" db="EMBL/GenBank/DDBJ databases">
        <title>The draft genome sequence of Erythrobacter marinus HWDM-33.</title>
        <authorList>
            <person name="Zhuang L."/>
            <person name="Liu Y."/>
            <person name="Shao Z."/>
        </authorList>
    </citation>
    <scope>NUCLEOTIDE SEQUENCE [LARGE SCALE GENOMIC DNA]</scope>
    <source>
        <strain evidence="3 4">HWDM-33</strain>
    </source>
</reference>
<comment type="caution">
    <text evidence="3">The sequence shown here is derived from an EMBL/GenBank/DDBJ whole genome shotgun (WGS) entry which is preliminary data.</text>
</comment>
<evidence type="ECO:0000313" key="4">
    <source>
        <dbReference type="Proteomes" id="UP000053455"/>
    </source>
</evidence>
<keyword evidence="4" id="KW-1185">Reference proteome</keyword>
<dbReference type="Gene3D" id="2.60.40.2500">
    <property type="match status" value="1"/>
</dbReference>
<accession>A0A0H0XM20</accession>
<dbReference type="AlphaFoldDB" id="A0A0H0XM20"/>
<evidence type="ECO:0000313" key="3">
    <source>
        <dbReference type="EMBL" id="KLI63007.1"/>
    </source>
</evidence>
<keyword evidence="2" id="KW-0732">Signal</keyword>
<dbReference type="InterPro" id="IPR033645">
    <property type="entry name" value="VirB9/CagX/TrbG_C"/>
</dbReference>
<organism evidence="3 4">
    <name type="scientific">Aurantiacibacter marinus</name>
    <dbReference type="NCBI Taxonomy" id="874156"/>
    <lineage>
        <taxon>Bacteria</taxon>
        <taxon>Pseudomonadati</taxon>
        <taxon>Pseudomonadota</taxon>
        <taxon>Alphaproteobacteria</taxon>
        <taxon>Sphingomonadales</taxon>
        <taxon>Erythrobacteraceae</taxon>
        <taxon>Aurantiacibacter</taxon>
    </lineage>
</organism>
<evidence type="ECO:0008006" key="5">
    <source>
        <dbReference type="Google" id="ProtNLM"/>
    </source>
</evidence>
<dbReference type="CDD" id="cd06911">
    <property type="entry name" value="VirB9_CagX_TrbG"/>
    <property type="match status" value="1"/>
</dbReference>
<evidence type="ECO:0000256" key="1">
    <source>
        <dbReference type="ARBA" id="ARBA00006135"/>
    </source>
</evidence>